<dbReference type="GO" id="GO:0016491">
    <property type="term" value="F:oxidoreductase activity"/>
    <property type="evidence" value="ECO:0007669"/>
    <property type="project" value="UniProtKB-KW"/>
</dbReference>
<dbReference type="PRINTS" id="PR00081">
    <property type="entry name" value="GDHRDH"/>
</dbReference>
<name>V5F462_9VIBR</name>
<keyword evidence="4" id="KW-1185">Reference proteome</keyword>
<dbReference type="EMBL" id="BAUJ01000031">
    <property type="protein sequence ID" value="GAD90014.1"/>
    <property type="molecule type" value="Genomic_DNA"/>
</dbReference>
<keyword evidence="2" id="KW-0560">Oxidoreductase</keyword>
<evidence type="ECO:0000313" key="3">
    <source>
        <dbReference type="EMBL" id="GAD90014.1"/>
    </source>
</evidence>
<reference evidence="3 4" key="1">
    <citation type="submission" date="2013-10" db="EMBL/GenBank/DDBJ databases">
        <authorList>
            <person name="Ichikawa N."/>
            <person name="Kimura A."/>
            <person name="Ohji S."/>
            <person name="Hosoyama A."/>
            <person name="Fujita N."/>
        </authorList>
    </citation>
    <scope>NUCLEOTIDE SEQUENCE [LARGE SCALE GENOMIC DNA]</scope>
    <source>
        <strain evidence="3 4">NBRC 102217</strain>
    </source>
</reference>
<evidence type="ECO:0008006" key="5">
    <source>
        <dbReference type="Google" id="ProtNLM"/>
    </source>
</evidence>
<dbReference type="CDD" id="cd05233">
    <property type="entry name" value="SDR_c"/>
    <property type="match status" value="1"/>
</dbReference>
<proteinExistence type="inferred from homology"/>
<evidence type="ECO:0000256" key="1">
    <source>
        <dbReference type="ARBA" id="ARBA00006484"/>
    </source>
</evidence>
<dbReference type="Pfam" id="PF13561">
    <property type="entry name" value="adh_short_C2"/>
    <property type="match status" value="1"/>
</dbReference>
<dbReference type="AlphaFoldDB" id="V5F462"/>
<dbReference type="OrthoDB" id="9803333at2"/>
<dbReference type="RefSeq" id="WP_023404368.1">
    <property type="nucleotide sequence ID" value="NZ_BAUJ01000031.1"/>
</dbReference>
<dbReference type="InterPro" id="IPR036291">
    <property type="entry name" value="NAD(P)-bd_dom_sf"/>
</dbReference>
<evidence type="ECO:0000313" key="4">
    <source>
        <dbReference type="Proteomes" id="UP000017800"/>
    </source>
</evidence>
<dbReference type="Gene3D" id="3.40.50.720">
    <property type="entry name" value="NAD(P)-binding Rossmann-like Domain"/>
    <property type="match status" value="1"/>
</dbReference>
<comment type="caution">
    <text evidence="3">The sequence shown here is derived from an EMBL/GenBank/DDBJ whole genome shotgun (WGS) entry which is preliminary data.</text>
</comment>
<protein>
    <recommendedName>
        <fullName evidence="5">Oxidoreductase</fullName>
    </recommendedName>
</protein>
<gene>
    <name evidence="3" type="ORF">VHA01S_031_00270</name>
</gene>
<dbReference type="PANTHER" id="PTHR43639:SF1">
    <property type="entry name" value="SHORT-CHAIN DEHYDROGENASE_REDUCTASE FAMILY PROTEIN"/>
    <property type="match status" value="1"/>
</dbReference>
<reference evidence="3 4" key="2">
    <citation type="submission" date="2013-11" db="EMBL/GenBank/DDBJ databases">
        <title>Whole genome shotgun sequence of Vibrio halioticoli NBRC 102217.</title>
        <authorList>
            <person name="Isaki S."/>
            <person name="Kimura A."/>
            <person name="Ohji S."/>
            <person name="Hosoyama A."/>
            <person name="Fujita N."/>
            <person name="Hashimoto M."/>
            <person name="Hosoyama Y."/>
            <person name="Yamazoe A."/>
        </authorList>
    </citation>
    <scope>NUCLEOTIDE SEQUENCE [LARGE SCALE GENOMIC DNA]</scope>
    <source>
        <strain evidence="3 4">NBRC 102217</strain>
    </source>
</reference>
<dbReference type="InterPro" id="IPR002347">
    <property type="entry name" value="SDR_fam"/>
</dbReference>
<organism evidence="3 4">
    <name type="scientific">Vibrio halioticoli NBRC 102217</name>
    <dbReference type="NCBI Taxonomy" id="1219072"/>
    <lineage>
        <taxon>Bacteria</taxon>
        <taxon>Pseudomonadati</taxon>
        <taxon>Pseudomonadota</taxon>
        <taxon>Gammaproteobacteria</taxon>
        <taxon>Vibrionales</taxon>
        <taxon>Vibrionaceae</taxon>
        <taxon>Vibrio</taxon>
    </lineage>
</organism>
<sequence>MDELEQVPLNEIHIVHAAGQYEKTPLLTESGDPSLFKQHFDVHVFLIYELISSLVPLIRSAQQTALITISTNLTERANRDSYGYIASKAALESLTKQFAFNLGQYNFQSNCLCPGYFLSNMNGFNEEIEERVMDNSPTGKRLTPEQLARAIVALFHADFHGLTGAKIQFDGGNTLGF</sequence>
<dbReference type="eggNOG" id="COG1028">
    <property type="taxonomic scope" value="Bacteria"/>
</dbReference>
<dbReference type="Proteomes" id="UP000017800">
    <property type="component" value="Unassembled WGS sequence"/>
</dbReference>
<evidence type="ECO:0000256" key="2">
    <source>
        <dbReference type="ARBA" id="ARBA00023002"/>
    </source>
</evidence>
<dbReference type="SUPFAM" id="SSF51735">
    <property type="entry name" value="NAD(P)-binding Rossmann-fold domains"/>
    <property type="match status" value="1"/>
</dbReference>
<comment type="similarity">
    <text evidence="1">Belongs to the short-chain dehydrogenases/reductases (SDR) family.</text>
</comment>
<dbReference type="PANTHER" id="PTHR43639">
    <property type="entry name" value="OXIDOREDUCTASE, SHORT-CHAIN DEHYDROGENASE/REDUCTASE FAMILY (AFU_ORTHOLOGUE AFUA_5G02870)"/>
    <property type="match status" value="1"/>
</dbReference>
<accession>V5F462</accession>